<dbReference type="PaxDb" id="30732-ENSOMEP00000023160"/>
<dbReference type="Proteomes" id="UP000261560">
    <property type="component" value="Unplaced"/>
</dbReference>
<reference evidence="1" key="1">
    <citation type="submission" date="2025-08" db="UniProtKB">
        <authorList>
            <consortium name="Ensembl"/>
        </authorList>
    </citation>
    <scope>IDENTIFICATION</scope>
</reference>
<proteinExistence type="predicted"/>
<evidence type="ECO:0000313" key="2">
    <source>
        <dbReference type="Proteomes" id="UP000261560"/>
    </source>
</evidence>
<dbReference type="OMA" id="TCCFKTK"/>
<protein>
    <submittedName>
        <fullName evidence="1">Uncharacterized protein</fullName>
    </submittedName>
</protein>
<dbReference type="Ensembl" id="ENSOMET00000012933.1">
    <property type="protein sequence ID" value="ENSOMEP00000023160.1"/>
    <property type="gene ID" value="ENSOMEG00000000064.1"/>
</dbReference>
<dbReference type="GeneTree" id="ENSGT01150000288967"/>
<dbReference type="AlphaFoldDB" id="A0A3B3D0U4"/>
<reference evidence="1" key="2">
    <citation type="submission" date="2025-09" db="UniProtKB">
        <authorList>
            <consortium name="Ensembl"/>
        </authorList>
    </citation>
    <scope>IDENTIFICATION</scope>
</reference>
<accession>A0A3B3D0U4</accession>
<organism evidence="1 2">
    <name type="scientific">Oryzias melastigma</name>
    <name type="common">Marine medaka</name>
    <dbReference type="NCBI Taxonomy" id="30732"/>
    <lineage>
        <taxon>Eukaryota</taxon>
        <taxon>Metazoa</taxon>
        <taxon>Chordata</taxon>
        <taxon>Craniata</taxon>
        <taxon>Vertebrata</taxon>
        <taxon>Euteleostomi</taxon>
        <taxon>Actinopterygii</taxon>
        <taxon>Neopterygii</taxon>
        <taxon>Teleostei</taxon>
        <taxon>Neoteleostei</taxon>
        <taxon>Acanthomorphata</taxon>
        <taxon>Ovalentaria</taxon>
        <taxon>Atherinomorphae</taxon>
        <taxon>Beloniformes</taxon>
        <taxon>Adrianichthyidae</taxon>
        <taxon>Oryziinae</taxon>
        <taxon>Oryzias</taxon>
    </lineage>
</organism>
<name>A0A3B3D0U4_ORYME</name>
<evidence type="ECO:0000313" key="1">
    <source>
        <dbReference type="Ensembl" id="ENSOMEP00000023160.1"/>
    </source>
</evidence>
<sequence>MTVISIFTEPDRCGFPPSTANSFKEMWGCSSRSKGFCKIMTANLIPSALECCFKAKLSLVDKI</sequence>
<keyword evidence="2" id="KW-1185">Reference proteome</keyword>